<dbReference type="EMBL" id="DS113238">
    <property type="protein sequence ID" value="EAY16762.1"/>
    <property type="molecule type" value="Genomic_DNA"/>
</dbReference>
<keyword evidence="5" id="KW-0808">Transferase</keyword>
<accession>A2DRZ2</accession>
<evidence type="ECO:0000313" key="18">
    <source>
        <dbReference type="EMBL" id="EAY16762.1"/>
    </source>
</evidence>
<evidence type="ECO:0000256" key="11">
    <source>
        <dbReference type="ARBA" id="ARBA00022843"/>
    </source>
</evidence>
<keyword evidence="19" id="KW-1185">Reference proteome</keyword>
<dbReference type="InterPro" id="IPR011513">
    <property type="entry name" value="Nse1"/>
</dbReference>
<keyword evidence="7" id="KW-0227">DNA damage</keyword>
<keyword evidence="12" id="KW-0233">DNA recombination</keyword>
<dbReference type="InterPro" id="IPR014857">
    <property type="entry name" value="Nse1_RING_C4HC3-type"/>
</dbReference>
<dbReference type="InParanoid" id="A2DRZ2"/>
<evidence type="ECO:0000313" key="19">
    <source>
        <dbReference type="Proteomes" id="UP000001542"/>
    </source>
</evidence>
<sequence>MSNLRQTIIQTIMTKPYLTGPQLEQIIAPLNTTKDQFISQTNKTLDPIGLILRACTSDYDDQEYFGICQIYEDPNGKEGLGIRAEIVQLYYKFLELLINGQNNDDAPITVGKLLDIAPDNITQSVAQDGLNQLKSLGYIDIVNDNVRMGPRGLLEFLPKFSQKSLESEESNSRKCQICFDIFLAGFKCSRCSCIIHKRCFERYSRDRENPPCPQCGCTEPFIPYGI</sequence>
<dbReference type="VEuPathDB" id="TrichDB:TVAG_447200"/>
<keyword evidence="8 15" id="KW-0863">Zinc-finger</keyword>
<name>A2DRZ2_TRIV3</name>
<keyword evidence="11" id="KW-0832">Ubl conjugation</keyword>
<dbReference type="PANTHER" id="PTHR20973:SF0">
    <property type="entry name" value="NON-STRUCTURAL MAINTENANCE OF CHROMOSOMES ELEMENT 1 HOMOLOG"/>
    <property type="match status" value="1"/>
</dbReference>
<evidence type="ECO:0000256" key="2">
    <source>
        <dbReference type="ARBA" id="ARBA00004286"/>
    </source>
</evidence>
<keyword evidence="9" id="KW-0833">Ubl conjugation pathway</keyword>
<dbReference type="GO" id="GO:0008270">
    <property type="term" value="F:zinc ion binding"/>
    <property type="evidence" value="ECO:0007669"/>
    <property type="project" value="UniProtKB-KW"/>
</dbReference>
<keyword evidence="6" id="KW-0479">Metal-binding</keyword>
<dbReference type="InterPro" id="IPR013083">
    <property type="entry name" value="Znf_RING/FYVE/PHD"/>
</dbReference>
<keyword evidence="14" id="KW-0539">Nucleus</keyword>
<evidence type="ECO:0000259" key="17">
    <source>
        <dbReference type="PROSITE" id="PS50089"/>
    </source>
</evidence>
<evidence type="ECO:0000259" key="16">
    <source>
        <dbReference type="PROSITE" id="PS50081"/>
    </source>
</evidence>
<dbReference type="OrthoDB" id="185455at2759"/>
<dbReference type="VEuPathDB" id="TrichDB:TVAGG3_1001540"/>
<dbReference type="SMR" id="A2DRZ2"/>
<dbReference type="SUPFAM" id="SSF57889">
    <property type="entry name" value="Cysteine-rich domain"/>
    <property type="match status" value="1"/>
</dbReference>
<dbReference type="GO" id="GO:0030915">
    <property type="term" value="C:Smc5-Smc6 complex"/>
    <property type="evidence" value="ECO:0000318"/>
    <property type="project" value="GO_Central"/>
</dbReference>
<dbReference type="Pfam" id="PF08746">
    <property type="entry name" value="zf-RING-like"/>
    <property type="match status" value="1"/>
</dbReference>
<keyword evidence="13" id="KW-0234">DNA repair</keyword>
<evidence type="ECO:0000256" key="12">
    <source>
        <dbReference type="ARBA" id="ARBA00023172"/>
    </source>
</evidence>
<dbReference type="KEGG" id="tva:4774785"/>
<proteinExistence type="predicted"/>
<dbReference type="GO" id="GO:0004842">
    <property type="term" value="F:ubiquitin-protein transferase activity"/>
    <property type="evidence" value="ECO:0000318"/>
    <property type="project" value="GO_Central"/>
</dbReference>
<evidence type="ECO:0000256" key="1">
    <source>
        <dbReference type="ARBA" id="ARBA00004123"/>
    </source>
</evidence>
<dbReference type="STRING" id="5722.A2DRZ2"/>
<reference evidence="18" key="1">
    <citation type="submission" date="2006-10" db="EMBL/GenBank/DDBJ databases">
        <authorList>
            <person name="Amadeo P."/>
            <person name="Zhao Q."/>
            <person name="Wortman J."/>
            <person name="Fraser-Liggett C."/>
            <person name="Carlton J."/>
        </authorList>
    </citation>
    <scope>NUCLEOTIDE SEQUENCE</scope>
    <source>
        <strain evidence="18">G3</strain>
    </source>
</reference>
<dbReference type="GO" id="GO:0000724">
    <property type="term" value="P:double-strand break repair via homologous recombination"/>
    <property type="evidence" value="ECO:0000318"/>
    <property type="project" value="GO_Central"/>
</dbReference>
<evidence type="ECO:0000256" key="5">
    <source>
        <dbReference type="ARBA" id="ARBA00022679"/>
    </source>
</evidence>
<protein>
    <recommendedName>
        <fullName evidence="3">Non-structural maintenance of chromosomes element 1 homolog</fullName>
    </recommendedName>
</protein>
<dbReference type="PROSITE" id="PS50081">
    <property type="entry name" value="ZF_DAG_PE_2"/>
    <property type="match status" value="1"/>
</dbReference>
<evidence type="ECO:0000256" key="3">
    <source>
        <dbReference type="ARBA" id="ARBA00019422"/>
    </source>
</evidence>
<feature type="domain" description="Phorbol-ester/DAG-type" evidence="16">
    <location>
        <begin position="157"/>
        <end position="212"/>
    </location>
</feature>
<comment type="subcellular location">
    <subcellularLocation>
        <location evidence="2">Chromosome</location>
    </subcellularLocation>
    <subcellularLocation>
        <location evidence="1">Nucleus</location>
    </subcellularLocation>
</comment>
<dbReference type="RefSeq" id="XP_001328985.1">
    <property type="nucleotide sequence ID" value="XM_001328950.1"/>
</dbReference>
<evidence type="ECO:0000256" key="7">
    <source>
        <dbReference type="ARBA" id="ARBA00022763"/>
    </source>
</evidence>
<evidence type="ECO:0000256" key="8">
    <source>
        <dbReference type="ARBA" id="ARBA00022771"/>
    </source>
</evidence>
<dbReference type="eggNOG" id="KOG4718">
    <property type="taxonomic scope" value="Eukaryota"/>
</dbReference>
<evidence type="ECO:0000256" key="14">
    <source>
        <dbReference type="ARBA" id="ARBA00023242"/>
    </source>
</evidence>
<keyword evidence="10" id="KW-0862">Zinc</keyword>
<dbReference type="PROSITE" id="PS50089">
    <property type="entry name" value="ZF_RING_2"/>
    <property type="match status" value="1"/>
</dbReference>
<dbReference type="InterPro" id="IPR001841">
    <property type="entry name" value="Znf_RING"/>
</dbReference>
<keyword evidence="4" id="KW-0158">Chromosome</keyword>
<evidence type="ECO:0000256" key="4">
    <source>
        <dbReference type="ARBA" id="ARBA00022454"/>
    </source>
</evidence>
<dbReference type="Gene3D" id="3.30.40.10">
    <property type="entry name" value="Zinc/RING finger domain, C3HC4 (zinc finger)"/>
    <property type="match status" value="1"/>
</dbReference>
<evidence type="ECO:0000256" key="10">
    <source>
        <dbReference type="ARBA" id="ARBA00022833"/>
    </source>
</evidence>
<organism evidence="18 19">
    <name type="scientific">Trichomonas vaginalis (strain ATCC PRA-98 / G3)</name>
    <dbReference type="NCBI Taxonomy" id="412133"/>
    <lineage>
        <taxon>Eukaryota</taxon>
        <taxon>Metamonada</taxon>
        <taxon>Parabasalia</taxon>
        <taxon>Trichomonadida</taxon>
        <taxon>Trichomonadidae</taxon>
        <taxon>Trichomonas</taxon>
    </lineage>
</organism>
<feature type="domain" description="RING-type" evidence="17">
    <location>
        <begin position="175"/>
        <end position="215"/>
    </location>
</feature>
<evidence type="ECO:0000256" key="9">
    <source>
        <dbReference type="ARBA" id="ARBA00022786"/>
    </source>
</evidence>
<dbReference type="Proteomes" id="UP000001542">
    <property type="component" value="Unassembled WGS sequence"/>
</dbReference>
<dbReference type="InterPro" id="IPR046349">
    <property type="entry name" value="C1-like_sf"/>
</dbReference>
<dbReference type="AlphaFoldDB" id="A2DRZ2"/>
<dbReference type="GO" id="GO:0005634">
    <property type="term" value="C:nucleus"/>
    <property type="evidence" value="ECO:0000318"/>
    <property type="project" value="GO_Central"/>
</dbReference>
<evidence type="ECO:0000256" key="15">
    <source>
        <dbReference type="PROSITE-ProRule" id="PRU00175"/>
    </source>
</evidence>
<reference evidence="18" key="2">
    <citation type="journal article" date="2007" name="Science">
        <title>Draft genome sequence of the sexually transmitted pathogen Trichomonas vaginalis.</title>
        <authorList>
            <person name="Carlton J.M."/>
            <person name="Hirt R.P."/>
            <person name="Silva J.C."/>
            <person name="Delcher A.L."/>
            <person name="Schatz M."/>
            <person name="Zhao Q."/>
            <person name="Wortman J.R."/>
            <person name="Bidwell S.L."/>
            <person name="Alsmark U.C.M."/>
            <person name="Besteiro S."/>
            <person name="Sicheritz-Ponten T."/>
            <person name="Noel C.J."/>
            <person name="Dacks J.B."/>
            <person name="Foster P.G."/>
            <person name="Simillion C."/>
            <person name="Van de Peer Y."/>
            <person name="Miranda-Saavedra D."/>
            <person name="Barton G.J."/>
            <person name="Westrop G.D."/>
            <person name="Mueller S."/>
            <person name="Dessi D."/>
            <person name="Fiori P.L."/>
            <person name="Ren Q."/>
            <person name="Paulsen I."/>
            <person name="Zhang H."/>
            <person name="Bastida-Corcuera F.D."/>
            <person name="Simoes-Barbosa A."/>
            <person name="Brown M.T."/>
            <person name="Hayes R.D."/>
            <person name="Mukherjee M."/>
            <person name="Okumura C.Y."/>
            <person name="Schneider R."/>
            <person name="Smith A.J."/>
            <person name="Vanacova S."/>
            <person name="Villalvazo M."/>
            <person name="Haas B.J."/>
            <person name="Pertea M."/>
            <person name="Feldblyum T.V."/>
            <person name="Utterback T.R."/>
            <person name="Shu C.L."/>
            <person name="Osoegawa K."/>
            <person name="de Jong P.J."/>
            <person name="Hrdy I."/>
            <person name="Horvathova L."/>
            <person name="Zubacova Z."/>
            <person name="Dolezal P."/>
            <person name="Malik S.B."/>
            <person name="Logsdon J.M. Jr."/>
            <person name="Henze K."/>
            <person name="Gupta A."/>
            <person name="Wang C.C."/>
            <person name="Dunne R.L."/>
            <person name="Upcroft J.A."/>
            <person name="Upcroft P."/>
            <person name="White O."/>
            <person name="Salzberg S.L."/>
            <person name="Tang P."/>
            <person name="Chiu C.-H."/>
            <person name="Lee Y.-S."/>
            <person name="Embley T.M."/>
            <person name="Coombs G.H."/>
            <person name="Mottram J.C."/>
            <person name="Tachezy J."/>
            <person name="Fraser-Liggett C.M."/>
            <person name="Johnson P.J."/>
        </authorList>
    </citation>
    <scope>NUCLEOTIDE SEQUENCE [LARGE SCALE GENOMIC DNA]</scope>
    <source>
        <strain evidence="18">G3</strain>
    </source>
</reference>
<gene>
    <name evidence="18" type="ORF">TVAG_447200</name>
</gene>
<dbReference type="InterPro" id="IPR002219">
    <property type="entry name" value="PKC_DAG/PE"/>
</dbReference>
<dbReference type="PANTHER" id="PTHR20973">
    <property type="entry name" value="NON-SMC ELEMENT 1-RELATED"/>
    <property type="match status" value="1"/>
</dbReference>
<evidence type="ECO:0000256" key="6">
    <source>
        <dbReference type="ARBA" id="ARBA00022723"/>
    </source>
</evidence>
<evidence type="ECO:0000256" key="13">
    <source>
        <dbReference type="ARBA" id="ARBA00023204"/>
    </source>
</evidence>